<evidence type="ECO:0000313" key="3">
    <source>
        <dbReference type="EMBL" id="EXL65834.1"/>
    </source>
</evidence>
<dbReference type="HOGENOM" id="CLU_2454813_0_0_1"/>
<evidence type="ECO:0000259" key="2">
    <source>
        <dbReference type="Pfam" id="PF17106"/>
    </source>
</evidence>
<protein>
    <recommendedName>
        <fullName evidence="2">NACHT-NTPase sigma domain-containing protein</fullName>
    </recommendedName>
</protein>
<evidence type="ECO:0000256" key="1">
    <source>
        <dbReference type="SAM" id="MobiDB-lite"/>
    </source>
</evidence>
<dbReference type="Pfam" id="PF17106">
    <property type="entry name" value="NACHT_sigma"/>
    <property type="match status" value="1"/>
</dbReference>
<organism evidence="3">
    <name type="scientific">Fusarium oxysporum f. sp. conglutinans race 2 54008</name>
    <dbReference type="NCBI Taxonomy" id="1089457"/>
    <lineage>
        <taxon>Eukaryota</taxon>
        <taxon>Fungi</taxon>
        <taxon>Dikarya</taxon>
        <taxon>Ascomycota</taxon>
        <taxon>Pezizomycotina</taxon>
        <taxon>Sordariomycetes</taxon>
        <taxon>Hypocreomycetidae</taxon>
        <taxon>Hypocreales</taxon>
        <taxon>Nectriaceae</taxon>
        <taxon>Fusarium</taxon>
        <taxon>Fusarium oxysporum species complex</taxon>
    </lineage>
</organism>
<reference evidence="3" key="1">
    <citation type="submission" date="2011-11" db="EMBL/GenBank/DDBJ databases">
        <title>The Genome Sequence of Fusarium oxysporum PHW808.</title>
        <authorList>
            <consortium name="The Broad Institute Genome Sequencing Platform"/>
            <person name="Ma L.-J."/>
            <person name="Gale L.R."/>
            <person name="Schwartz D.C."/>
            <person name="Zhou S."/>
            <person name="Corby-Kistler H."/>
            <person name="Young S.K."/>
            <person name="Zeng Q."/>
            <person name="Gargeya S."/>
            <person name="Fitzgerald M."/>
            <person name="Haas B."/>
            <person name="Abouelleil A."/>
            <person name="Alvarado L."/>
            <person name="Arachchi H.M."/>
            <person name="Berlin A."/>
            <person name="Brown A."/>
            <person name="Chapman S.B."/>
            <person name="Chen Z."/>
            <person name="Dunbar C."/>
            <person name="Freedman E."/>
            <person name="Gearin G."/>
            <person name="Goldberg J."/>
            <person name="Griggs A."/>
            <person name="Gujja S."/>
            <person name="Heiman D."/>
            <person name="Howarth C."/>
            <person name="Larson L."/>
            <person name="Lui A."/>
            <person name="MacDonald P.J.P."/>
            <person name="Montmayeur A."/>
            <person name="Murphy C."/>
            <person name="Neiman D."/>
            <person name="Pearson M."/>
            <person name="Priest M."/>
            <person name="Roberts A."/>
            <person name="Saif S."/>
            <person name="Shea T."/>
            <person name="Shenoy N."/>
            <person name="Sisk P."/>
            <person name="Stolte C."/>
            <person name="Sykes S."/>
            <person name="Wortman J."/>
            <person name="Nusbaum C."/>
            <person name="Birren B."/>
        </authorList>
    </citation>
    <scope>NUCLEOTIDE SEQUENCE [LARGE SCALE GENOMIC DNA]</scope>
    <source>
        <strain evidence="3">54008</strain>
    </source>
</reference>
<feature type="region of interest" description="Disordered" evidence="1">
    <location>
        <begin position="27"/>
        <end position="98"/>
    </location>
</feature>
<feature type="domain" description="NACHT-NTPase sigma" evidence="2">
    <location>
        <begin position="45"/>
        <end position="86"/>
    </location>
</feature>
<proteinExistence type="predicted"/>
<gene>
    <name evidence="3" type="ORF">FOPG_17957</name>
</gene>
<dbReference type="InterPro" id="IPR031353">
    <property type="entry name" value="NACHT_sigma"/>
</dbReference>
<sequence length="98" mass="10584">MVKFSSADDNGFKRLLGELIRWESQIRNSAVRQSRRPIEEAPMTNSSFNNFGPGDQLNAPGGSVNKSTGNGNHFPGATFPGPVQFGKVGSEEDVSEDI</sequence>
<dbReference type="EMBL" id="JH659097">
    <property type="protein sequence ID" value="EXL65834.1"/>
    <property type="molecule type" value="Genomic_DNA"/>
</dbReference>
<reference evidence="3" key="2">
    <citation type="submission" date="2012-05" db="EMBL/GenBank/DDBJ databases">
        <title>The Genome Annotation of Fusarium oxysporum PHW808.</title>
        <authorList>
            <consortium name="The Broad Institute Genomics Platform"/>
            <person name="Ma L.-J."/>
            <person name="Corby-Kistler H."/>
            <person name="Broz K."/>
            <person name="Gale L.R."/>
            <person name="Jonkers W."/>
            <person name="O'Donnell K."/>
            <person name="Ploetz R."/>
            <person name="Steinberg C."/>
            <person name="Schwartz D.C."/>
            <person name="VanEtten H."/>
            <person name="Zhou S."/>
            <person name="Young S.K."/>
            <person name="Zeng Q."/>
            <person name="Gargeya S."/>
            <person name="Fitzgerald M."/>
            <person name="Abouelleil A."/>
            <person name="Alvarado L."/>
            <person name="Chapman S.B."/>
            <person name="Gainer-Dewar J."/>
            <person name="Goldberg J."/>
            <person name="Griggs A."/>
            <person name="Gujja S."/>
            <person name="Hansen M."/>
            <person name="Howarth C."/>
            <person name="Imamovic A."/>
            <person name="Ireland A."/>
            <person name="Larimer J."/>
            <person name="McCowan C."/>
            <person name="Murphy C."/>
            <person name="Pearson M."/>
            <person name="Poon T.W."/>
            <person name="Priest M."/>
            <person name="Roberts A."/>
            <person name="Saif S."/>
            <person name="Shea T."/>
            <person name="Sykes S."/>
            <person name="Wortman J."/>
            <person name="Nusbaum C."/>
            <person name="Birren B."/>
        </authorList>
    </citation>
    <scope>NUCLEOTIDE SEQUENCE</scope>
    <source>
        <strain evidence="3">54008</strain>
    </source>
</reference>
<dbReference type="AlphaFoldDB" id="X0HXK4"/>
<accession>X0HXK4</accession>
<dbReference type="Proteomes" id="UP000030676">
    <property type="component" value="Unassembled WGS sequence"/>
</dbReference>
<name>X0HXK4_FUSOX</name>